<dbReference type="EMBL" id="RCHU02000011">
    <property type="protein sequence ID" value="KAL3576206.1"/>
    <property type="molecule type" value="Genomic_DNA"/>
</dbReference>
<sequence>MCCCCCSWVWWQVAVADMNLRLQALLRFERGDAIMGKQGSPRSPRPDVVNVKDYHTRSSECLPGSDPILGRRLSGGDNNWKTKVALLHDLKHEYGKLGSCKAVYVGKRHLWFRKHVKSIVFMFTLMGSLFLLDSFMVSLFDSINLQNSSPSRTSSDLKGGRTAYANEEEPPVQMYGRLQNLAYSALAEKELKQEPSNFWEEPWKASLWKPCADRKESEKSGQPDKSNGYIMVSANGGLNQQRVAICNAVALASLLNATLVLPRFLYSNVWKDPSQFGDIYQEEYFVNVMKDEVNLVKDLPSHLKSLDIEAIGSLITDAVIVKEAKPIDYLTKVLPLLLQNGVVHLLGFGNRLGFDPLPSRLQKLRCKCNFHALKFVPKIQEAGSLLIRRIRKGPSKYLALHLRFEVDMIAYSLCDFGGGEKEKRELQAYRESHFPLLIERLKHSKPVSSSELRNLGRCPLTPEEAALVLAGLGFKRGTYIYLASSRIYGGKSRMHSFTSLYPNLVTKETLLTPSELAPFRNFSSQLAALDFIACATADVFAMTDSGSQLSSLVSGFRTYYGGGHAPTLRPNKKMLAAILSENSTIGWKSFEDRARKMIEEGFYVVFETAQLAAAAPPLPPPFLVSAILL</sequence>
<dbReference type="Proteomes" id="UP000309997">
    <property type="component" value="Unassembled WGS sequence"/>
</dbReference>
<protein>
    <submittedName>
        <fullName evidence="1">Uncharacterized protein</fullName>
    </submittedName>
</protein>
<gene>
    <name evidence="1" type="ORF">D5086_021489</name>
</gene>
<evidence type="ECO:0000313" key="1">
    <source>
        <dbReference type="EMBL" id="KAL3576206.1"/>
    </source>
</evidence>
<proteinExistence type="predicted"/>
<organism evidence="1 2">
    <name type="scientific">Populus alba</name>
    <name type="common">White poplar</name>
    <dbReference type="NCBI Taxonomy" id="43335"/>
    <lineage>
        <taxon>Eukaryota</taxon>
        <taxon>Viridiplantae</taxon>
        <taxon>Streptophyta</taxon>
        <taxon>Embryophyta</taxon>
        <taxon>Tracheophyta</taxon>
        <taxon>Spermatophyta</taxon>
        <taxon>Magnoliopsida</taxon>
        <taxon>eudicotyledons</taxon>
        <taxon>Gunneridae</taxon>
        <taxon>Pentapetalae</taxon>
        <taxon>rosids</taxon>
        <taxon>fabids</taxon>
        <taxon>Malpighiales</taxon>
        <taxon>Salicaceae</taxon>
        <taxon>Saliceae</taxon>
        <taxon>Populus</taxon>
    </lineage>
</organism>
<accession>A0ACC4BCV4</accession>
<name>A0ACC4BCV4_POPAL</name>
<keyword evidence="2" id="KW-1185">Reference proteome</keyword>
<evidence type="ECO:0000313" key="2">
    <source>
        <dbReference type="Proteomes" id="UP000309997"/>
    </source>
</evidence>
<reference evidence="1 2" key="1">
    <citation type="journal article" date="2024" name="Plant Biotechnol. J.">
        <title>Genome and CRISPR/Cas9 system of a widespread forest tree (Populus alba) in the world.</title>
        <authorList>
            <person name="Liu Y.J."/>
            <person name="Jiang P.F."/>
            <person name="Han X.M."/>
            <person name="Li X.Y."/>
            <person name="Wang H.M."/>
            <person name="Wang Y.J."/>
            <person name="Wang X.X."/>
            <person name="Zeng Q.Y."/>
        </authorList>
    </citation>
    <scope>NUCLEOTIDE SEQUENCE [LARGE SCALE GENOMIC DNA]</scope>
    <source>
        <strain evidence="2">cv. PAL-ZL1</strain>
    </source>
</reference>
<comment type="caution">
    <text evidence="1">The sequence shown here is derived from an EMBL/GenBank/DDBJ whole genome shotgun (WGS) entry which is preliminary data.</text>
</comment>